<dbReference type="SMART" id="SM00155">
    <property type="entry name" value="PLDc"/>
    <property type="match status" value="2"/>
</dbReference>
<feature type="domain" description="PLD phosphodiesterase" evidence="12">
    <location>
        <begin position="238"/>
        <end position="265"/>
    </location>
</feature>
<keyword evidence="3 11" id="KW-0808">Transferase</keyword>
<dbReference type="OrthoDB" id="9762009at2"/>
<dbReference type="InterPro" id="IPR022924">
    <property type="entry name" value="Cardiolipin_synthase"/>
</dbReference>
<dbReference type="Gene3D" id="3.30.870.10">
    <property type="entry name" value="Endonuclease Chain A"/>
    <property type="match status" value="2"/>
</dbReference>
<dbReference type="Pfam" id="PF13091">
    <property type="entry name" value="PLDc_2"/>
    <property type="match status" value="2"/>
</dbReference>
<evidence type="ECO:0000313" key="13">
    <source>
        <dbReference type="EMBL" id="PAU77277.1"/>
    </source>
</evidence>
<accession>A0A2A2EY40</accession>
<evidence type="ECO:0000256" key="4">
    <source>
        <dbReference type="ARBA" id="ARBA00022692"/>
    </source>
</evidence>
<feature type="active site" evidence="11">
    <location>
        <position position="250"/>
    </location>
</feature>
<feature type="active site" evidence="11">
    <location>
        <position position="243"/>
    </location>
</feature>
<dbReference type="SUPFAM" id="SSF56024">
    <property type="entry name" value="Phospholipase D/nuclease"/>
    <property type="match status" value="2"/>
</dbReference>
<evidence type="ECO:0000259" key="12">
    <source>
        <dbReference type="PROSITE" id="PS50035"/>
    </source>
</evidence>
<evidence type="ECO:0000256" key="11">
    <source>
        <dbReference type="HAMAP-Rule" id="MF_00190"/>
    </source>
</evidence>
<keyword evidence="6 11" id="KW-1133">Transmembrane helix</keyword>
<dbReference type="Proteomes" id="UP000217771">
    <property type="component" value="Unassembled WGS sequence"/>
</dbReference>
<dbReference type="AlphaFoldDB" id="A0A2A2EY40"/>
<dbReference type="InterPro" id="IPR001736">
    <property type="entry name" value="PLipase_D/transphosphatidylase"/>
</dbReference>
<dbReference type="GO" id="GO:0005886">
    <property type="term" value="C:plasma membrane"/>
    <property type="evidence" value="ECO:0007669"/>
    <property type="project" value="UniProtKB-SubCell"/>
</dbReference>
<feature type="active site" evidence="11">
    <location>
        <position position="425"/>
    </location>
</feature>
<dbReference type="GO" id="GO:0008808">
    <property type="term" value="F:cardiolipin synthase activity"/>
    <property type="evidence" value="ECO:0007669"/>
    <property type="project" value="UniProtKB-UniRule"/>
</dbReference>
<dbReference type="EMBL" id="NSKB01000003">
    <property type="protein sequence ID" value="PAU77277.1"/>
    <property type="molecule type" value="Genomic_DNA"/>
</dbReference>
<evidence type="ECO:0000256" key="9">
    <source>
        <dbReference type="ARBA" id="ARBA00023209"/>
    </source>
</evidence>
<evidence type="ECO:0000256" key="2">
    <source>
        <dbReference type="ARBA" id="ARBA00022516"/>
    </source>
</evidence>
<comment type="caution">
    <text evidence="13">The sequence shown here is derived from an EMBL/GenBank/DDBJ whole genome shotgun (WGS) entry which is preliminary data.</text>
</comment>
<keyword evidence="2 11" id="KW-0444">Lipid biosynthesis</keyword>
<dbReference type="InterPro" id="IPR025202">
    <property type="entry name" value="PLD-like_dom"/>
</dbReference>
<dbReference type="InterPro" id="IPR030840">
    <property type="entry name" value="CL_synthase_A"/>
</dbReference>
<dbReference type="EC" id="2.7.8.-" evidence="11"/>
<comment type="subcellular location">
    <subcellularLocation>
        <location evidence="11">Cell membrane</location>
        <topology evidence="11">Multi-pass membrane protein</topology>
    </subcellularLocation>
</comment>
<keyword evidence="9 11" id="KW-0594">Phospholipid biosynthesis</keyword>
<feature type="active site" evidence="11">
    <location>
        <position position="418"/>
    </location>
</feature>
<dbReference type="CDD" id="cd09161">
    <property type="entry name" value="PLDc_PaCLS_like_2"/>
    <property type="match status" value="1"/>
</dbReference>
<proteinExistence type="inferred from homology"/>
<dbReference type="PANTHER" id="PTHR21248:SF22">
    <property type="entry name" value="PHOSPHOLIPASE D"/>
    <property type="match status" value="1"/>
</dbReference>
<evidence type="ECO:0000256" key="8">
    <source>
        <dbReference type="ARBA" id="ARBA00023136"/>
    </source>
</evidence>
<evidence type="ECO:0000256" key="1">
    <source>
        <dbReference type="ARBA" id="ARBA00022475"/>
    </source>
</evidence>
<feature type="transmembrane region" description="Helical" evidence="11">
    <location>
        <begin position="60"/>
        <end position="81"/>
    </location>
</feature>
<evidence type="ECO:0000256" key="10">
    <source>
        <dbReference type="ARBA" id="ARBA00023264"/>
    </source>
</evidence>
<keyword evidence="5" id="KW-0677">Repeat</keyword>
<dbReference type="HAMAP" id="MF_00190">
    <property type="entry name" value="Cardiolipin_synth_ClsA"/>
    <property type="match status" value="1"/>
</dbReference>
<comment type="caution">
    <text evidence="11">Lacks conserved residue(s) required for the propagation of feature annotation.</text>
</comment>
<dbReference type="NCBIfam" id="TIGR04265">
    <property type="entry name" value="bac_cardiolipin"/>
    <property type="match status" value="1"/>
</dbReference>
<protein>
    <recommendedName>
        <fullName evidence="11">Cardiolipin synthase A</fullName>
        <shortName evidence="11">CL synthase</shortName>
        <ecNumber evidence="11">2.7.8.-</ecNumber>
    </recommendedName>
</protein>
<comment type="catalytic activity">
    <reaction evidence="11">
        <text>2 a 1,2-diacyl-sn-glycero-3-phospho-(1'-sn-glycerol) = a cardiolipin + glycerol</text>
        <dbReference type="Rhea" id="RHEA:31451"/>
        <dbReference type="ChEBI" id="CHEBI:17754"/>
        <dbReference type="ChEBI" id="CHEBI:62237"/>
        <dbReference type="ChEBI" id="CHEBI:64716"/>
    </reaction>
</comment>
<name>A0A2A2EY40_9GAMM</name>
<evidence type="ECO:0000256" key="5">
    <source>
        <dbReference type="ARBA" id="ARBA00022737"/>
    </source>
</evidence>
<reference evidence="13 14" key="1">
    <citation type="submission" date="2017-08" db="EMBL/GenBank/DDBJ databases">
        <title>Halomonas alkalisoli sp. nov., isolated from saline alkaline soil.</title>
        <authorList>
            <person name="Wang D."/>
            <person name="Zhang G."/>
        </authorList>
    </citation>
    <scope>NUCLEOTIDE SEQUENCE [LARGE SCALE GENOMIC DNA]</scope>
    <source>
        <strain evidence="13 14">WRN001</strain>
    </source>
</reference>
<comment type="function">
    <text evidence="11">Catalyzes the reversible phosphatidyl group transfer from one phosphatidylglycerol molecule to another to form cardiolipin (CL) (diphosphatidylglycerol) and glycerol.</text>
</comment>
<keyword evidence="14" id="KW-1185">Reference proteome</keyword>
<keyword evidence="8 11" id="KW-0472">Membrane</keyword>
<dbReference type="GO" id="GO:0032049">
    <property type="term" value="P:cardiolipin biosynthetic process"/>
    <property type="evidence" value="ECO:0007669"/>
    <property type="project" value="UniProtKB-UniRule"/>
</dbReference>
<feature type="active site" evidence="11">
    <location>
        <position position="420"/>
    </location>
</feature>
<feature type="domain" description="PLD phosphodiesterase" evidence="12">
    <location>
        <begin position="413"/>
        <end position="440"/>
    </location>
</feature>
<keyword evidence="1 11" id="KW-1003">Cell membrane</keyword>
<sequence>MGRAGKAERSEELVVSPSQNAPARRRWPWRRLLLVMGVAHLVGLASSLDAMMSSRTSQGAVAWIVSLNTVPYVAVPTYWVFGRARFQGYVSARRDEDSVLGQALASKLAELRAHGVSAAHSDKHLVGVEQLAKLPFLGGNRVELLIDGEATFESLFAGIGAAERYLLVQFYIVRADEVGLALQTRLIEKARQGVEVYFLYDEIGSYALPGSYLRALEEAGVRVHRFHSTRGPGNRFQLNFRNHRKIVVADGARAWVGGFNVGDEYLRGHPRIGPWRDTHLMIEGPAALALQLVFLEDWHWATETLPELPWEPVVPTHHASPVLILPTGPADRFETASLMIQQAIHAAHERIWISSPYFVPDEGVLAMLKLAALSGVDVRVLIPERPDNPLTYFAAYAFLDSLLDAGVEVHRFEEGFLHGKAFLVDDIGAAVGTVNLDNRSFRLNFEVTALVMDPAFAAEVEAMFEADFSRSRRMRPGEVEAQPLWHRVAARAAYLLAPIL</sequence>
<evidence type="ECO:0000256" key="3">
    <source>
        <dbReference type="ARBA" id="ARBA00022679"/>
    </source>
</evidence>
<feature type="active site" evidence="11">
    <location>
        <position position="245"/>
    </location>
</feature>
<keyword evidence="7 11" id="KW-0443">Lipid metabolism</keyword>
<dbReference type="PANTHER" id="PTHR21248">
    <property type="entry name" value="CARDIOLIPIN SYNTHASE"/>
    <property type="match status" value="1"/>
</dbReference>
<keyword evidence="10 11" id="KW-1208">Phospholipid metabolism</keyword>
<organism evidence="13 14">
    <name type="scientific">Halomonas salipaludis</name>
    <dbReference type="NCBI Taxonomy" id="2032625"/>
    <lineage>
        <taxon>Bacteria</taxon>
        <taxon>Pseudomonadati</taxon>
        <taxon>Pseudomonadota</taxon>
        <taxon>Gammaproteobacteria</taxon>
        <taxon>Oceanospirillales</taxon>
        <taxon>Halomonadaceae</taxon>
        <taxon>Halomonas</taxon>
    </lineage>
</organism>
<dbReference type="FunFam" id="3.30.870.10:FF:000014">
    <property type="entry name" value="Cardiolipin synthase"/>
    <property type="match status" value="1"/>
</dbReference>
<gene>
    <name evidence="13" type="primary">cls</name>
    <name evidence="11" type="synonym">clsA</name>
    <name evidence="13" type="ORF">CK498_08520</name>
</gene>
<evidence type="ECO:0000256" key="6">
    <source>
        <dbReference type="ARBA" id="ARBA00022989"/>
    </source>
</evidence>
<evidence type="ECO:0000256" key="7">
    <source>
        <dbReference type="ARBA" id="ARBA00023098"/>
    </source>
</evidence>
<evidence type="ECO:0000313" key="14">
    <source>
        <dbReference type="Proteomes" id="UP000217771"/>
    </source>
</evidence>
<dbReference type="PROSITE" id="PS50035">
    <property type="entry name" value="PLD"/>
    <property type="match status" value="2"/>
</dbReference>
<keyword evidence="4 11" id="KW-0812">Transmembrane</keyword>
<dbReference type="CDD" id="cd09155">
    <property type="entry name" value="PLDc_PaCLS_like_1"/>
    <property type="match status" value="1"/>
</dbReference>
<comment type="similarity">
    <text evidence="11">Belongs to the phospholipase D family. Cardiolipin synthase subfamily. ClsA sub-subfamily.</text>
</comment>